<evidence type="ECO:0000256" key="7">
    <source>
        <dbReference type="ARBA" id="ARBA00023239"/>
    </source>
</evidence>
<dbReference type="GO" id="GO:0016829">
    <property type="term" value="F:lyase activity"/>
    <property type="evidence" value="ECO:0007669"/>
    <property type="project" value="UniProtKB-KW"/>
</dbReference>
<evidence type="ECO:0000256" key="5">
    <source>
        <dbReference type="ARBA" id="ARBA00023124"/>
    </source>
</evidence>
<evidence type="ECO:0000256" key="2">
    <source>
        <dbReference type="ARBA" id="ARBA00022670"/>
    </source>
</evidence>
<dbReference type="RefSeq" id="WP_058259024.1">
    <property type="nucleotide sequence ID" value="NZ_DUPS01000059.1"/>
</dbReference>
<keyword evidence="5" id="KW-0190">Covalent protein-DNA linkage</keyword>
<gene>
    <name evidence="9" type="ORF">SD1D_2297</name>
</gene>
<evidence type="ECO:0000313" key="10">
    <source>
        <dbReference type="Proteomes" id="UP000196053"/>
    </source>
</evidence>
<dbReference type="OrthoDB" id="9782620at2"/>
<proteinExistence type="inferred from homology"/>
<evidence type="ECO:0000256" key="6">
    <source>
        <dbReference type="ARBA" id="ARBA00023125"/>
    </source>
</evidence>
<protein>
    <recommendedName>
        <fullName evidence="8">Abasic site processing protein</fullName>
        <ecNumber evidence="8">3.4.-.-</ecNumber>
    </recommendedName>
</protein>
<keyword evidence="2 8" id="KW-0645">Protease</keyword>
<dbReference type="GO" id="GO:0006508">
    <property type="term" value="P:proteolysis"/>
    <property type="evidence" value="ECO:0007669"/>
    <property type="project" value="UniProtKB-KW"/>
</dbReference>
<dbReference type="GO" id="GO:0003697">
    <property type="term" value="F:single-stranded DNA binding"/>
    <property type="evidence" value="ECO:0007669"/>
    <property type="project" value="InterPro"/>
</dbReference>
<dbReference type="PANTHER" id="PTHR13604">
    <property type="entry name" value="DC12-RELATED"/>
    <property type="match status" value="1"/>
</dbReference>
<keyword evidence="7" id="KW-0456">Lyase</keyword>
<keyword evidence="10" id="KW-1185">Reference proteome</keyword>
<dbReference type="KEGG" id="hsd:SD1D_2297"/>
<dbReference type="Proteomes" id="UP000196053">
    <property type="component" value="Chromosome I"/>
</dbReference>
<keyword evidence="3" id="KW-0227">DNA damage</keyword>
<dbReference type="GO" id="GO:0106300">
    <property type="term" value="P:protein-DNA covalent cross-linking repair"/>
    <property type="evidence" value="ECO:0007669"/>
    <property type="project" value="InterPro"/>
</dbReference>
<evidence type="ECO:0000256" key="4">
    <source>
        <dbReference type="ARBA" id="ARBA00022801"/>
    </source>
</evidence>
<dbReference type="Pfam" id="PF02586">
    <property type="entry name" value="SRAP"/>
    <property type="match status" value="1"/>
</dbReference>
<name>A0A0K8J8L2_9FIRM</name>
<dbReference type="GO" id="GO:0008233">
    <property type="term" value="F:peptidase activity"/>
    <property type="evidence" value="ECO:0007669"/>
    <property type="project" value="UniProtKB-KW"/>
</dbReference>
<dbReference type="AlphaFoldDB" id="A0A0K8J8L2"/>
<accession>A0A0K8J8L2</accession>
<dbReference type="InterPro" id="IPR003738">
    <property type="entry name" value="SRAP"/>
</dbReference>
<evidence type="ECO:0000256" key="8">
    <source>
        <dbReference type="RuleBase" id="RU364100"/>
    </source>
</evidence>
<dbReference type="SUPFAM" id="SSF143081">
    <property type="entry name" value="BB1717-like"/>
    <property type="match status" value="1"/>
</dbReference>
<reference evidence="10" key="1">
    <citation type="submission" date="2015-09" db="EMBL/GenBank/DDBJ databases">
        <authorList>
            <person name="Wibberg D."/>
        </authorList>
    </citation>
    <scope>NUCLEOTIDE SEQUENCE [LARGE SCALE GENOMIC DNA]</scope>
    <source>
        <strain evidence="10">SD1D</strain>
    </source>
</reference>
<dbReference type="PANTHER" id="PTHR13604:SF0">
    <property type="entry name" value="ABASIC SITE PROCESSING PROTEIN HMCES"/>
    <property type="match status" value="1"/>
</dbReference>
<dbReference type="EMBL" id="LN879430">
    <property type="protein sequence ID" value="CUH93809.1"/>
    <property type="molecule type" value="Genomic_DNA"/>
</dbReference>
<dbReference type="InterPro" id="IPR036590">
    <property type="entry name" value="SRAP-like"/>
</dbReference>
<evidence type="ECO:0000256" key="1">
    <source>
        <dbReference type="ARBA" id="ARBA00008136"/>
    </source>
</evidence>
<comment type="similarity">
    <text evidence="1 8">Belongs to the SOS response-associated peptidase family.</text>
</comment>
<dbReference type="EC" id="3.4.-.-" evidence="8"/>
<organism evidence="9 10">
    <name type="scientific">Herbinix luporum</name>
    <dbReference type="NCBI Taxonomy" id="1679721"/>
    <lineage>
        <taxon>Bacteria</taxon>
        <taxon>Bacillati</taxon>
        <taxon>Bacillota</taxon>
        <taxon>Clostridia</taxon>
        <taxon>Lachnospirales</taxon>
        <taxon>Lachnospiraceae</taxon>
        <taxon>Herbinix</taxon>
    </lineage>
</organism>
<keyword evidence="6" id="KW-0238">DNA-binding</keyword>
<dbReference type="Gene3D" id="3.90.1680.10">
    <property type="entry name" value="SOS response associated peptidase-like"/>
    <property type="match status" value="1"/>
</dbReference>
<sequence>MCGRYNFTVEESDEIREILEKLNAKIHSSKVKTGEIFPTNQVPILIGEENQASPSLSIWGFPKFDGKGVIINARSETAFEKRTFRDSVINRRCIIPSTGFYEWDREKRKHLFRLEGSSALYMAGLYSYYQGEMRFVILTTGANESIKDIHHRMPLVIPKNEIETWILDDMATSHILHKVPPKLNRELV</sequence>
<evidence type="ECO:0000256" key="3">
    <source>
        <dbReference type="ARBA" id="ARBA00022763"/>
    </source>
</evidence>
<keyword evidence="4 8" id="KW-0378">Hydrolase</keyword>
<evidence type="ECO:0000313" key="9">
    <source>
        <dbReference type="EMBL" id="CUH93809.1"/>
    </source>
</evidence>